<comment type="caution">
    <text evidence="13">The sequence shown here is derived from an EMBL/GenBank/DDBJ whole genome shotgun (WGS) entry which is preliminary data.</text>
</comment>
<dbReference type="EMBL" id="MDYQ01000056">
    <property type="protein sequence ID" value="PRP84793.1"/>
    <property type="molecule type" value="Genomic_DNA"/>
</dbReference>
<evidence type="ECO:0000256" key="5">
    <source>
        <dbReference type="ARBA" id="ARBA00012596"/>
    </source>
</evidence>
<keyword evidence="14" id="KW-1185">Reference proteome</keyword>
<dbReference type="Proteomes" id="UP000241769">
    <property type="component" value="Unassembled WGS sequence"/>
</dbReference>
<dbReference type="InterPro" id="IPR038887">
    <property type="entry name" value="Nus1/NgBR"/>
</dbReference>
<dbReference type="STRING" id="1890364.A0A2P6NLF6"/>
<evidence type="ECO:0000313" key="13">
    <source>
        <dbReference type="EMBL" id="PRP84793.1"/>
    </source>
</evidence>
<dbReference type="UniPathway" id="UPA00378"/>
<name>A0A2P6NLF6_9EUKA</name>
<evidence type="ECO:0000313" key="14">
    <source>
        <dbReference type="Proteomes" id="UP000241769"/>
    </source>
</evidence>
<keyword evidence="8" id="KW-0256">Endoplasmic reticulum</keyword>
<dbReference type="OrthoDB" id="19639at2759"/>
<evidence type="ECO:0000256" key="8">
    <source>
        <dbReference type="ARBA" id="ARBA00022824"/>
    </source>
</evidence>
<sequence length="254" mass="29572">MIFLIANQLLQIVFRLILFVWTSWNDFWTWMSSTNRCDVDEEWWKRKTRGFPGLPTHLALNISGREARDMEAIAEVIAAVCVLRIPLFTLYDRRGYLKDEAIALEEMIKKKRVHISDGMPNRTWRCHIHIMNRGDCDIPHTTGTLIMIASQDDGKQDIVRAAQILCSEGGTITAERLESTLCTRGIRDVELMIVTGTRKTVRSFFPWQIRLTEIEFVTSLEDLMPDGLIRAFDNYSKKEQAFSWRQTSKRDRNE</sequence>
<keyword evidence="6" id="KW-0808">Transferase</keyword>
<dbReference type="GO" id="GO:0045547">
    <property type="term" value="F:ditrans,polycis-polyprenyl diphosphate synthase [(2E,6E)-farnesyl diphosphate specific] activity"/>
    <property type="evidence" value="ECO:0007669"/>
    <property type="project" value="UniProtKB-EC"/>
</dbReference>
<proteinExistence type="inferred from homology"/>
<comment type="subcellular location">
    <subcellularLocation>
        <location evidence="2">Endoplasmic reticulum membrane</location>
    </subcellularLocation>
</comment>
<evidence type="ECO:0000256" key="11">
    <source>
        <dbReference type="ARBA" id="ARBA00023136"/>
    </source>
</evidence>
<keyword evidence="7" id="KW-0812">Transmembrane</keyword>
<keyword evidence="9" id="KW-0460">Magnesium</keyword>
<dbReference type="GO" id="GO:1904423">
    <property type="term" value="C:dehydrodolichyl diphosphate synthase complex"/>
    <property type="evidence" value="ECO:0007669"/>
    <property type="project" value="InterPro"/>
</dbReference>
<evidence type="ECO:0000256" key="2">
    <source>
        <dbReference type="ARBA" id="ARBA00004586"/>
    </source>
</evidence>
<evidence type="ECO:0000256" key="9">
    <source>
        <dbReference type="ARBA" id="ARBA00022842"/>
    </source>
</evidence>
<evidence type="ECO:0000256" key="4">
    <source>
        <dbReference type="ARBA" id="ARBA00005432"/>
    </source>
</evidence>
<dbReference type="PANTHER" id="PTHR21528:SF0">
    <property type="entry name" value="DEHYDRODOLICHYL DIPHOSPHATE SYNTHASE COMPLEX SUBUNIT NUS1"/>
    <property type="match status" value="1"/>
</dbReference>
<comment type="pathway">
    <text evidence="3">Protein modification; protein glycosylation.</text>
</comment>
<comment type="cofactor">
    <cofactor evidence="1">
        <name>Mg(2+)</name>
        <dbReference type="ChEBI" id="CHEBI:18420"/>
    </cofactor>
</comment>
<dbReference type="Gene3D" id="3.40.1180.10">
    <property type="entry name" value="Decaprenyl diphosphate synthase-like"/>
    <property type="match status" value="1"/>
</dbReference>
<evidence type="ECO:0000256" key="1">
    <source>
        <dbReference type="ARBA" id="ARBA00001946"/>
    </source>
</evidence>
<protein>
    <recommendedName>
        <fullName evidence="5">ditrans,polycis-polyprenyl diphosphate synthase [(2E,6E)-farnesyldiphosphate specific]</fullName>
        <ecNumber evidence="5">2.5.1.87</ecNumber>
    </recommendedName>
</protein>
<keyword evidence="10" id="KW-1133">Transmembrane helix</keyword>
<evidence type="ECO:0000256" key="3">
    <source>
        <dbReference type="ARBA" id="ARBA00004922"/>
    </source>
</evidence>
<reference evidence="13 14" key="1">
    <citation type="journal article" date="2018" name="Genome Biol. Evol.">
        <title>Multiple Roots of Fruiting Body Formation in Amoebozoa.</title>
        <authorList>
            <person name="Hillmann F."/>
            <person name="Forbes G."/>
            <person name="Novohradska S."/>
            <person name="Ferling I."/>
            <person name="Riege K."/>
            <person name="Groth M."/>
            <person name="Westermann M."/>
            <person name="Marz M."/>
            <person name="Spaller T."/>
            <person name="Winckler T."/>
            <person name="Schaap P."/>
            <person name="Glockner G."/>
        </authorList>
    </citation>
    <scope>NUCLEOTIDE SEQUENCE [LARGE SCALE GENOMIC DNA]</scope>
    <source>
        <strain evidence="13 14">Jena</strain>
    </source>
</reference>
<comment type="similarity">
    <text evidence="4">Belongs to the UPP synthase family.</text>
</comment>
<comment type="catalytic activity">
    <reaction evidence="12">
        <text>n isopentenyl diphosphate + (2E,6E)-farnesyl diphosphate = a di-trans,poly-cis-polyprenyl diphosphate + n diphosphate</text>
        <dbReference type="Rhea" id="RHEA:53008"/>
        <dbReference type="Rhea" id="RHEA-COMP:19494"/>
        <dbReference type="ChEBI" id="CHEBI:33019"/>
        <dbReference type="ChEBI" id="CHEBI:128769"/>
        <dbReference type="ChEBI" id="CHEBI:136960"/>
        <dbReference type="ChEBI" id="CHEBI:175763"/>
        <dbReference type="EC" id="2.5.1.87"/>
    </reaction>
</comment>
<evidence type="ECO:0000256" key="7">
    <source>
        <dbReference type="ARBA" id="ARBA00022692"/>
    </source>
</evidence>
<dbReference type="InParanoid" id="A0A2P6NLF6"/>
<dbReference type="InterPro" id="IPR036424">
    <property type="entry name" value="UPP_synth-like_sf"/>
</dbReference>
<dbReference type="AlphaFoldDB" id="A0A2P6NLF6"/>
<keyword evidence="11" id="KW-0472">Membrane</keyword>
<accession>A0A2P6NLF6</accession>
<organism evidence="13 14">
    <name type="scientific">Planoprotostelium fungivorum</name>
    <dbReference type="NCBI Taxonomy" id="1890364"/>
    <lineage>
        <taxon>Eukaryota</taxon>
        <taxon>Amoebozoa</taxon>
        <taxon>Evosea</taxon>
        <taxon>Variosea</taxon>
        <taxon>Cavosteliida</taxon>
        <taxon>Cavosteliaceae</taxon>
        <taxon>Planoprotostelium</taxon>
    </lineage>
</organism>
<dbReference type="PANTHER" id="PTHR21528">
    <property type="entry name" value="DEHYDRODOLICHYL DIPHOSPHATE SYNTHASE COMPLEX SUBUNIT NUS1"/>
    <property type="match status" value="1"/>
</dbReference>
<gene>
    <name evidence="13" type="ORF">PROFUN_07447</name>
</gene>
<dbReference type="SUPFAM" id="SSF64005">
    <property type="entry name" value="Undecaprenyl diphosphate synthase"/>
    <property type="match status" value="1"/>
</dbReference>
<dbReference type="GO" id="GO:0005789">
    <property type="term" value="C:endoplasmic reticulum membrane"/>
    <property type="evidence" value="ECO:0007669"/>
    <property type="project" value="UniProtKB-SubCell"/>
</dbReference>
<dbReference type="InterPro" id="IPR001441">
    <property type="entry name" value="UPP_synth-like"/>
</dbReference>
<dbReference type="Pfam" id="PF01255">
    <property type="entry name" value="Prenyltransf"/>
    <property type="match status" value="1"/>
</dbReference>
<dbReference type="EC" id="2.5.1.87" evidence="5"/>
<evidence type="ECO:0000256" key="12">
    <source>
        <dbReference type="ARBA" id="ARBA00047353"/>
    </source>
</evidence>
<evidence type="ECO:0000256" key="6">
    <source>
        <dbReference type="ARBA" id="ARBA00022679"/>
    </source>
</evidence>
<evidence type="ECO:0000256" key="10">
    <source>
        <dbReference type="ARBA" id="ARBA00022989"/>
    </source>
</evidence>